<dbReference type="InterPro" id="IPR027417">
    <property type="entry name" value="P-loop_NTPase"/>
</dbReference>
<feature type="compositionally biased region" description="Basic and acidic residues" evidence="10">
    <location>
        <begin position="828"/>
        <end position="847"/>
    </location>
</feature>
<organism evidence="13 14">
    <name type="scientific">Evansella alkalicola</name>
    <dbReference type="NCBI Taxonomy" id="745819"/>
    <lineage>
        <taxon>Bacteria</taxon>
        <taxon>Bacillati</taxon>
        <taxon>Bacillota</taxon>
        <taxon>Bacilli</taxon>
        <taxon>Bacillales</taxon>
        <taxon>Bacillaceae</taxon>
        <taxon>Evansella</taxon>
    </lineage>
</organism>
<keyword evidence="14" id="KW-1185">Reference proteome</keyword>
<dbReference type="Gene3D" id="3.40.50.300">
    <property type="entry name" value="P-loop containing nucleotide triphosphate hydrolases"/>
    <property type="match status" value="1"/>
</dbReference>
<keyword evidence="7" id="KW-0067">ATP-binding</keyword>
<gene>
    <name evidence="13" type="ORF">KS407_20785</name>
</gene>
<keyword evidence="8" id="KW-0238">DNA-binding</keyword>
<evidence type="ECO:0000256" key="3">
    <source>
        <dbReference type="ARBA" id="ARBA00022763"/>
    </source>
</evidence>
<name>A0ABS6JZ40_9BACI</name>
<evidence type="ECO:0000256" key="2">
    <source>
        <dbReference type="ARBA" id="ARBA00022741"/>
    </source>
</evidence>
<dbReference type="Proteomes" id="UP000790580">
    <property type="component" value="Unassembled WGS sequence"/>
</dbReference>
<dbReference type="Pfam" id="PF21445">
    <property type="entry name" value="ADDB_N"/>
    <property type="match status" value="1"/>
</dbReference>
<dbReference type="InterPro" id="IPR038726">
    <property type="entry name" value="PDDEXK_AddAB-type"/>
</dbReference>
<dbReference type="Gene3D" id="3.90.320.10">
    <property type="match status" value="1"/>
</dbReference>
<evidence type="ECO:0000259" key="11">
    <source>
        <dbReference type="Pfam" id="PF12705"/>
    </source>
</evidence>
<keyword evidence="5" id="KW-0347">Helicase</keyword>
<dbReference type="SUPFAM" id="SSF52980">
    <property type="entry name" value="Restriction endonuclease-like"/>
    <property type="match status" value="1"/>
</dbReference>
<keyword evidence="2" id="KW-0547">Nucleotide-binding</keyword>
<evidence type="ECO:0000256" key="5">
    <source>
        <dbReference type="ARBA" id="ARBA00022806"/>
    </source>
</evidence>
<feature type="domain" description="PD-(D/E)XK endonuclease-like" evidence="11">
    <location>
        <begin position="681"/>
        <end position="1006"/>
    </location>
</feature>
<evidence type="ECO:0000313" key="13">
    <source>
        <dbReference type="EMBL" id="MBU9723860.1"/>
    </source>
</evidence>
<evidence type="ECO:0000256" key="7">
    <source>
        <dbReference type="ARBA" id="ARBA00022840"/>
    </source>
</evidence>
<keyword evidence="6" id="KW-0269">Exonuclease</keyword>
<evidence type="ECO:0000256" key="1">
    <source>
        <dbReference type="ARBA" id="ARBA00022722"/>
    </source>
</evidence>
<sequence length="1036" mass="119186">MKSSISMIHKMCQEHPISEKVLIAPTYSAGRQLLQFYTLKGYSAVNLRIETITSIAEKLVKPYLLQHTLKAIPPVLARHYILSCFESAKDRGELKYFYELEVTPGVIRSIHQAILELKLSGLRPNDLLPEAFISKNKAEDLQHIFSAYEEMITKNRYVDYSDMLRIAIEKGKSNRSKVVYIAIQHEKFHPLEEELLQTLVNVDERCLNLRETQIDKADINKQLGISMFQANGENNEVREVLRQIKKEKLPFDQVTILYTSKEPYTQLFYDLANRHQIPVTFGQGVNIRNTAPAQLFLGLLQWIRNDFQLTDFVRLLQQGHLRIKEEGPSSTRMISRLRDAEISWGLDNYTSLLQAKLTRLDEQLEKMTQPEESYQFKLREEFAWLKNWFEIFIGEFPRDVAHARTQEPISYGELAQTLKSILEKYSPDKDPLDKAAKEKIVHELEVLTELGDAKSFEECRLLFSEMMEGLSVGASQPSPGHIHVTSYKNGVWTQRPYTFLVGLDAQRFPGQIKEDPILLDGERQKLSHGLHLRKDNPKEAKGMMDQLLSEMEGQLTLSYPAFDPIENREAHPSSYLLEVYRKKVGNSFAQFQELRESLGETKGYIPENLEAPVDEGEWWLHKLFNNEYDQVREAIFLAHPHLEKGLLARAGKESNVFTPFDGRITGDLSSLDPRKNKELILSSSRLELLGKCPYAYFLKYVLKIEEPNEQEYDLGKWLNPAQRGSLLHKIYEIFSRELAARGEKPKVSEHESLLMQVVEDCLAEQRELLPPPSELVYTYEKEELLQSCRVFLSVEEEYSEEGVPEHFELAFGTKKRSEVADGAEEDAENMKDGTEDAKDAEAKTGEAEEAEVETKADVELEAATEAVPITLPSGETFYLRGFIDRVDKLHDGSYLILDYKTGSTYSYDENGYLKGGRQLQHTLYALALEYIFQQKGVEEAPKVHQSGYYFPTVKGEGQRVMRPQNQRESFLEALEDLLDIISHGHFTVTDDTKNDCKFCEYRTVCDPHIYKDSFSIKAEDQTAHGIDKLRRVRDYD</sequence>
<reference evidence="13 14" key="1">
    <citation type="submission" date="2021-06" db="EMBL/GenBank/DDBJ databases">
        <title>Bacillus sp. RD4P76, an endophyte from a halophyte.</title>
        <authorList>
            <person name="Sun J.-Q."/>
        </authorList>
    </citation>
    <scope>NUCLEOTIDE SEQUENCE [LARGE SCALE GENOMIC DNA]</scope>
    <source>
        <strain evidence="13 14">JCM 17098</strain>
    </source>
</reference>
<keyword evidence="1" id="KW-0540">Nuclease</keyword>
<feature type="domain" description="ATP-dependent helicase/deoxyribonuclease subunit B N-terminal" evidence="12">
    <location>
        <begin position="89"/>
        <end position="206"/>
    </location>
</feature>
<protein>
    <submittedName>
        <fullName evidence="13">PD-(D/E)XK nuclease family protein</fullName>
    </submittedName>
</protein>
<keyword evidence="3" id="KW-0227">DNA damage</keyword>
<evidence type="ECO:0000256" key="4">
    <source>
        <dbReference type="ARBA" id="ARBA00022801"/>
    </source>
</evidence>
<evidence type="ECO:0000256" key="6">
    <source>
        <dbReference type="ARBA" id="ARBA00022839"/>
    </source>
</evidence>
<evidence type="ECO:0000256" key="10">
    <source>
        <dbReference type="SAM" id="MobiDB-lite"/>
    </source>
</evidence>
<evidence type="ECO:0000313" key="14">
    <source>
        <dbReference type="Proteomes" id="UP000790580"/>
    </source>
</evidence>
<dbReference type="SUPFAM" id="SSF52540">
    <property type="entry name" value="P-loop containing nucleoside triphosphate hydrolases"/>
    <property type="match status" value="1"/>
</dbReference>
<dbReference type="InterPro" id="IPR049035">
    <property type="entry name" value="ADDB_N"/>
</dbReference>
<proteinExistence type="predicted"/>
<dbReference type="RefSeq" id="WP_088073807.1">
    <property type="nucleotide sequence ID" value="NZ_JAHQCR010000087.1"/>
</dbReference>
<comment type="caution">
    <text evidence="13">The sequence shown here is derived from an EMBL/GenBank/DDBJ whole genome shotgun (WGS) entry which is preliminary data.</text>
</comment>
<evidence type="ECO:0000256" key="9">
    <source>
        <dbReference type="ARBA" id="ARBA00023204"/>
    </source>
</evidence>
<keyword evidence="4" id="KW-0378">Hydrolase</keyword>
<accession>A0ABS6JZ40</accession>
<keyword evidence="9" id="KW-0234">DNA repair</keyword>
<feature type="region of interest" description="Disordered" evidence="10">
    <location>
        <begin position="818"/>
        <end position="847"/>
    </location>
</feature>
<dbReference type="PANTHER" id="PTHR30591">
    <property type="entry name" value="RECBCD ENZYME SUBUNIT RECC"/>
    <property type="match status" value="1"/>
</dbReference>
<evidence type="ECO:0000259" key="12">
    <source>
        <dbReference type="Pfam" id="PF21445"/>
    </source>
</evidence>
<dbReference type="EMBL" id="JAHQCR010000087">
    <property type="protein sequence ID" value="MBU9723860.1"/>
    <property type="molecule type" value="Genomic_DNA"/>
</dbReference>
<dbReference type="InterPro" id="IPR011335">
    <property type="entry name" value="Restrct_endonuc-II-like"/>
</dbReference>
<dbReference type="Pfam" id="PF12705">
    <property type="entry name" value="PDDEXK_1"/>
    <property type="match status" value="1"/>
</dbReference>
<dbReference type="InterPro" id="IPR011604">
    <property type="entry name" value="PDDEXK-like_dom_sf"/>
</dbReference>
<dbReference type="PANTHER" id="PTHR30591:SF1">
    <property type="entry name" value="RECBCD ENZYME SUBUNIT RECC"/>
    <property type="match status" value="1"/>
</dbReference>
<evidence type="ECO:0000256" key="8">
    <source>
        <dbReference type="ARBA" id="ARBA00023125"/>
    </source>
</evidence>